<keyword evidence="5" id="KW-0479">Metal-binding</keyword>
<comment type="subcellular location">
    <subcellularLocation>
        <location evidence="2">Nucleus</location>
    </subcellularLocation>
</comment>
<dbReference type="GO" id="GO:0004518">
    <property type="term" value="F:nuclease activity"/>
    <property type="evidence" value="ECO:0007669"/>
    <property type="project" value="UniProtKB-KW"/>
</dbReference>
<dbReference type="AlphaFoldDB" id="A0AAV8VI98"/>
<organism evidence="9 10">
    <name type="scientific">Exocentrus adspersus</name>
    <dbReference type="NCBI Taxonomy" id="1586481"/>
    <lineage>
        <taxon>Eukaryota</taxon>
        <taxon>Metazoa</taxon>
        <taxon>Ecdysozoa</taxon>
        <taxon>Arthropoda</taxon>
        <taxon>Hexapoda</taxon>
        <taxon>Insecta</taxon>
        <taxon>Pterygota</taxon>
        <taxon>Neoptera</taxon>
        <taxon>Endopterygota</taxon>
        <taxon>Coleoptera</taxon>
        <taxon>Polyphaga</taxon>
        <taxon>Cucujiformia</taxon>
        <taxon>Chrysomeloidea</taxon>
        <taxon>Cerambycidae</taxon>
        <taxon>Lamiinae</taxon>
        <taxon>Acanthocinini</taxon>
        <taxon>Exocentrus</taxon>
    </lineage>
</organism>
<dbReference type="Proteomes" id="UP001159042">
    <property type="component" value="Unassembled WGS sequence"/>
</dbReference>
<feature type="non-terminal residue" evidence="9">
    <location>
        <position position="285"/>
    </location>
</feature>
<evidence type="ECO:0000256" key="5">
    <source>
        <dbReference type="ARBA" id="ARBA00022723"/>
    </source>
</evidence>
<accession>A0AAV8VI98</accession>
<keyword evidence="7" id="KW-0539">Nucleus</keyword>
<protein>
    <recommendedName>
        <fullName evidence="8">DDE Tnp4 domain-containing protein</fullName>
    </recommendedName>
</protein>
<dbReference type="PANTHER" id="PTHR22930">
    <property type="match status" value="1"/>
</dbReference>
<dbReference type="InterPro" id="IPR045249">
    <property type="entry name" value="HARBI1-like"/>
</dbReference>
<evidence type="ECO:0000256" key="7">
    <source>
        <dbReference type="ARBA" id="ARBA00023242"/>
    </source>
</evidence>
<dbReference type="GO" id="GO:0005634">
    <property type="term" value="C:nucleus"/>
    <property type="evidence" value="ECO:0007669"/>
    <property type="project" value="UniProtKB-SubCell"/>
</dbReference>
<evidence type="ECO:0000256" key="3">
    <source>
        <dbReference type="ARBA" id="ARBA00006958"/>
    </source>
</evidence>
<keyword evidence="4" id="KW-0540">Nuclease</keyword>
<dbReference type="EMBL" id="JANEYG010000082">
    <property type="protein sequence ID" value="KAJ8914026.1"/>
    <property type="molecule type" value="Genomic_DNA"/>
</dbReference>
<comment type="similarity">
    <text evidence="3">Belongs to the HARBI1 family.</text>
</comment>
<evidence type="ECO:0000256" key="4">
    <source>
        <dbReference type="ARBA" id="ARBA00022722"/>
    </source>
</evidence>
<comment type="caution">
    <text evidence="9">The sequence shown here is derived from an EMBL/GenBank/DDBJ whole genome shotgun (WGS) entry which is preliminary data.</text>
</comment>
<proteinExistence type="inferred from homology"/>
<dbReference type="GO" id="GO:0016787">
    <property type="term" value="F:hydrolase activity"/>
    <property type="evidence" value="ECO:0007669"/>
    <property type="project" value="UniProtKB-KW"/>
</dbReference>
<sequence length="285" mass="32571">MIWKLEAQWEEFIERVVDQYSDEVFRENFRLARNTFNEVLRLVKDRISTADMAVGHHTISAKAQLLITLWYLATPDSYRRSPPYSGAISFKIFPSTIGAIDGTHIPIPQPKDHGISYINRHNYSSIILQAVCTPDLKFIDCYAGEVGSCHDANVLKRSPLGNVLLQGPEESFPNDVHMIGDKAYPCLPQLMVPYRDNGHLTRMQQNFYFNLSRARSTIERAFALLKNRFRCLQHLNVLSIEWIPKYIVACCVLHNICIENNGAPMKHSRSIIIKVVRLGILTSLN</sequence>
<evidence type="ECO:0000256" key="2">
    <source>
        <dbReference type="ARBA" id="ARBA00004123"/>
    </source>
</evidence>
<evidence type="ECO:0000259" key="8">
    <source>
        <dbReference type="Pfam" id="PF13359"/>
    </source>
</evidence>
<comment type="cofactor">
    <cofactor evidence="1">
        <name>a divalent metal cation</name>
        <dbReference type="ChEBI" id="CHEBI:60240"/>
    </cofactor>
</comment>
<dbReference type="InterPro" id="IPR027806">
    <property type="entry name" value="HARBI1_dom"/>
</dbReference>
<keyword evidence="6" id="KW-0378">Hydrolase</keyword>
<dbReference type="Pfam" id="PF13359">
    <property type="entry name" value="DDE_Tnp_4"/>
    <property type="match status" value="1"/>
</dbReference>
<evidence type="ECO:0000256" key="6">
    <source>
        <dbReference type="ARBA" id="ARBA00022801"/>
    </source>
</evidence>
<evidence type="ECO:0000313" key="10">
    <source>
        <dbReference type="Proteomes" id="UP001159042"/>
    </source>
</evidence>
<dbReference type="PANTHER" id="PTHR22930:SF85">
    <property type="entry name" value="GH03217P-RELATED"/>
    <property type="match status" value="1"/>
</dbReference>
<feature type="domain" description="DDE Tnp4" evidence="8">
    <location>
        <begin position="100"/>
        <end position="255"/>
    </location>
</feature>
<evidence type="ECO:0000313" key="9">
    <source>
        <dbReference type="EMBL" id="KAJ8914026.1"/>
    </source>
</evidence>
<gene>
    <name evidence="9" type="ORF">NQ315_012050</name>
</gene>
<reference evidence="9 10" key="1">
    <citation type="journal article" date="2023" name="Insect Mol. Biol.">
        <title>Genome sequencing provides insights into the evolution of gene families encoding plant cell wall-degrading enzymes in longhorned beetles.</title>
        <authorList>
            <person name="Shin N.R."/>
            <person name="Okamura Y."/>
            <person name="Kirsch R."/>
            <person name="Pauchet Y."/>
        </authorList>
    </citation>
    <scope>NUCLEOTIDE SEQUENCE [LARGE SCALE GENOMIC DNA]</scope>
    <source>
        <strain evidence="9">EAD_L_NR</strain>
    </source>
</reference>
<name>A0AAV8VI98_9CUCU</name>
<dbReference type="GO" id="GO:0046872">
    <property type="term" value="F:metal ion binding"/>
    <property type="evidence" value="ECO:0007669"/>
    <property type="project" value="UniProtKB-KW"/>
</dbReference>
<evidence type="ECO:0000256" key="1">
    <source>
        <dbReference type="ARBA" id="ARBA00001968"/>
    </source>
</evidence>
<keyword evidence="10" id="KW-1185">Reference proteome</keyword>